<evidence type="ECO:0000256" key="1">
    <source>
        <dbReference type="SAM" id="MobiDB-lite"/>
    </source>
</evidence>
<dbReference type="Proteomes" id="UP000325577">
    <property type="component" value="Linkage Group LG5"/>
</dbReference>
<organism evidence="2 3">
    <name type="scientific">Nyssa sinensis</name>
    <dbReference type="NCBI Taxonomy" id="561372"/>
    <lineage>
        <taxon>Eukaryota</taxon>
        <taxon>Viridiplantae</taxon>
        <taxon>Streptophyta</taxon>
        <taxon>Embryophyta</taxon>
        <taxon>Tracheophyta</taxon>
        <taxon>Spermatophyta</taxon>
        <taxon>Magnoliopsida</taxon>
        <taxon>eudicotyledons</taxon>
        <taxon>Gunneridae</taxon>
        <taxon>Pentapetalae</taxon>
        <taxon>asterids</taxon>
        <taxon>Cornales</taxon>
        <taxon>Nyssaceae</taxon>
        <taxon>Nyssa</taxon>
    </lineage>
</organism>
<feature type="compositionally biased region" description="Low complexity" evidence="1">
    <location>
        <begin position="22"/>
        <end position="42"/>
    </location>
</feature>
<dbReference type="EMBL" id="CM018048">
    <property type="protein sequence ID" value="KAA8521658.1"/>
    <property type="molecule type" value="Genomic_DNA"/>
</dbReference>
<accession>A0A5J4ZVC6</accession>
<proteinExistence type="predicted"/>
<reference evidence="2 3" key="1">
    <citation type="submission" date="2019-09" db="EMBL/GenBank/DDBJ databases">
        <title>A chromosome-level genome assembly of the Chinese tupelo Nyssa sinensis.</title>
        <authorList>
            <person name="Yang X."/>
            <person name="Kang M."/>
            <person name="Yang Y."/>
            <person name="Xiong H."/>
            <person name="Wang M."/>
            <person name="Zhang Z."/>
            <person name="Wang Z."/>
            <person name="Wu H."/>
            <person name="Ma T."/>
            <person name="Liu J."/>
            <person name="Xi Z."/>
        </authorList>
    </citation>
    <scope>NUCLEOTIDE SEQUENCE [LARGE SCALE GENOMIC DNA]</scope>
    <source>
        <strain evidence="2">J267</strain>
        <tissue evidence="2">Leaf</tissue>
    </source>
</reference>
<dbReference type="AlphaFoldDB" id="A0A5J4ZVC6"/>
<evidence type="ECO:0000313" key="3">
    <source>
        <dbReference type="Proteomes" id="UP000325577"/>
    </source>
</evidence>
<feature type="region of interest" description="Disordered" evidence="1">
    <location>
        <begin position="1"/>
        <end position="50"/>
    </location>
</feature>
<protein>
    <submittedName>
        <fullName evidence="2">Uncharacterized protein</fullName>
    </submittedName>
</protein>
<sequence length="168" mass="18047">MSRKLPNFAKGSNTRKHPEEVNAQTGAQNAQTGAQNAQTGAQSTSTRSADSLLPSSIAKYTTVCENAIQVNDYGFMASYSTVTSLRTSNSTIINNCSSNKKVVTGLEKKVSMPSNPSPNSGIVKEMKVEQNGIQVNDYRFMAIKSSVDMLTTGDETKIEGCPVKNNDN</sequence>
<evidence type="ECO:0000313" key="2">
    <source>
        <dbReference type="EMBL" id="KAA8521658.1"/>
    </source>
</evidence>
<gene>
    <name evidence="2" type="ORF">F0562_012352</name>
</gene>
<name>A0A5J4ZVC6_9ASTE</name>
<keyword evidence="3" id="KW-1185">Reference proteome</keyword>